<reference evidence="5" key="2">
    <citation type="submission" date="2022-01" db="EMBL/GenBank/DDBJ databases">
        <authorList>
            <person name="Yamashiro T."/>
            <person name="Shiraishi A."/>
            <person name="Satake H."/>
            <person name="Nakayama K."/>
        </authorList>
    </citation>
    <scope>NUCLEOTIDE SEQUENCE</scope>
</reference>
<feature type="coiled-coil region" evidence="2">
    <location>
        <begin position="461"/>
        <end position="505"/>
    </location>
</feature>
<evidence type="ECO:0000256" key="3">
    <source>
        <dbReference type="SAM" id="MobiDB-lite"/>
    </source>
</evidence>
<evidence type="ECO:0000256" key="1">
    <source>
        <dbReference type="PROSITE-ProRule" id="PRU00047"/>
    </source>
</evidence>
<feature type="compositionally biased region" description="Polar residues" evidence="3">
    <location>
        <begin position="1098"/>
        <end position="1113"/>
    </location>
</feature>
<dbReference type="SUPFAM" id="SSF57756">
    <property type="entry name" value="Retrovirus zinc finger-like domains"/>
    <property type="match status" value="1"/>
</dbReference>
<dbReference type="EMBL" id="BQNB010010951">
    <property type="protein sequence ID" value="GJS84123.1"/>
    <property type="molecule type" value="Genomic_DNA"/>
</dbReference>
<keyword evidence="6" id="KW-1185">Reference proteome</keyword>
<feature type="region of interest" description="Disordered" evidence="3">
    <location>
        <begin position="2054"/>
        <end position="2073"/>
    </location>
</feature>
<feature type="region of interest" description="Disordered" evidence="3">
    <location>
        <begin position="552"/>
        <end position="578"/>
    </location>
</feature>
<organism evidence="5 6">
    <name type="scientific">Tanacetum coccineum</name>
    <dbReference type="NCBI Taxonomy" id="301880"/>
    <lineage>
        <taxon>Eukaryota</taxon>
        <taxon>Viridiplantae</taxon>
        <taxon>Streptophyta</taxon>
        <taxon>Embryophyta</taxon>
        <taxon>Tracheophyta</taxon>
        <taxon>Spermatophyta</taxon>
        <taxon>Magnoliopsida</taxon>
        <taxon>eudicotyledons</taxon>
        <taxon>Gunneridae</taxon>
        <taxon>Pentapetalae</taxon>
        <taxon>asterids</taxon>
        <taxon>campanulids</taxon>
        <taxon>Asterales</taxon>
        <taxon>Asteraceae</taxon>
        <taxon>Asteroideae</taxon>
        <taxon>Anthemideae</taxon>
        <taxon>Anthemidinae</taxon>
        <taxon>Tanacetum</taxon>
    </lineage>
</organism>
<reference evidence="5" key="1">
    <citation type="journal article" date="2022" name="Int. J. Mol. Sci.">
        <title>Draft Genome of Tanacetum Coccineum: Genomic Comparison of Closely Related Tanacetum-Family Plants.</title>
        <authorList>
            <person name="Yamashiro T."/>
            <person name="Shiraishi A."/>
            <person name="Nakayama K."/>
            <person name="Satake H."/>
        </authorList>
    </citation>
    <scope>NUCLEOTIDE SEQUENCE</scope>
</reference>
<dbReference type="InterPro" id="IPR001878">
    <property type="entry name" value="Znf_CCHC"/>
</dbReference>
<proteinExistence type="predicted"/>
<keyword evidence="2" id="KW-0175">Coiled coil</keyword>
<dbReference type="Pfam" id="PF14223">
    <property type="entry name" value="Retrotran_gag_2"/>
    <property type="match status" value="1"/>
</dbReference>
<evidence type="ECO:0000313" key="6">
    <source>
        <dbReference type="Proteomes" id="UP001151760"/>
    </source>
</evidence>
<protein>
    <submittedName>
        <fullName evidence="5">Uncharacterized mitochondrial protein-like protein</fullName>
    </submittedName>
</protein>
<dbReference type="InterPro" id="IPR012337">
    <property type="entry name" value="RNaseH-like_sf"/>
</dbReference>
<feature type="coiled-coil region" evidence="2">
    <location>
        <begin position="1981"/>
        <end position="2008"/>
    </location>
</feature>
<feature type="compositionally biased region" description="Low complexity" evidence="3">
    <location>
        <begin position="1179"/>
        <end position="1191"/>
    </location>
</feature>
<keyword evidence="1" id="KW-0479">Metal-binding</keyword>
<evidence type="ECO:0000259" key="4">
    <source>
        <dbReference type="PROSITE" id="PS50158"/>
    </source>
</evidence>
<dbReference type="InterPro" id="IPR036875">
    <property type="entry name" value="Znf_CCHC_sf"/>
</dbReference>
<dbReference type="SUPFAM" id="SSF53098">
    <property type="entry name" value="Ribonuclease H-like"/>
    <property type="match status" value="1"/>
</dbReference>
<feature type="compositionally biased region" description="Polar residues" evidence="3">
    <location>
        <begin position="552"/>
        <end position="564"/>
    </location>
</feature>
<feature type="region of interest" description="Disordered" evidence="3">
    <location>
        <begin position="691"/>
        <end position="711"/>
    </location>
</feature>
<keyword evidence="1" id="KW-0863">Zinc-finger</keyword>
<sequence length="2198" mass="249321">MWLILGARNGGRATCKILREASRKTKVNMDDPNITMEEYVRLEEEKAHSRGKVFDWKTAKYGKIWYDEDVHDLRSIETKFPAIAFNDQVSSEKTISYEPTVSSLNDEIDFRISFEKSNDEDYTVIFDKNSFSYKIISTNDLKMDLDNDNEKVNMPSFSSPEPMVSYFDDLDFFKDFENEFPAIVYNDALTSKLDFLTEPTVSPQHIDEFNLKDETSLSECDEEEQNILNFNDLFPFNVIYPNDSKMDTDNDNDKVDIEHSSRDLSVKPLPDVINTDVGAYAHGSNKLLETSHDTSDKFFKTETFIKRLNFNIMTWNHLNKGMSFIFLIKNFLLNAASITAILIDVNAAQSKLVLLENFNKNYSKCLRLLYKVNAAEGFNAASEEVSTAELLKEFDLLKWDQQVVSELVALRNFSRRYGSRFCTHGGCIQSSHAQDGRLEVKVRSTLMMGIPNEHQLKFNSIKDAKLLLEAVEKRFEMLDQTFDRLQKLVSQLELLDEKLSQEDVNQKLLRSLSPEWNTHAVVWRNKAELETMSMDDLYNNLKVYEPEVKGMSSSSSNTQNMAFVSSSNNNTSSSNEAVNAAHGVTTASTQVNTAYSTNIDNLSDAVICSFFASQPNSPQLAHEDLQQIHPDDIEEIDLRWQMAMLTMRARRFLKNTRRKLTVNGNETISFDKSKVECYNCHKRGHFARECRAPRNQDNKNKESSRRSVPVEISTSTALVSCDGLGGYDWSDQAKEGPNYALMAYSSSSSDSEVSNDSTCSKSCLETVKLLKSQYDQLLKDFKKSELMVLGYKTGLESVEEKLEFYKKNESVYVEKINVLKWDIQVGEITIRELSLNKLIECQIVDNCKKGLGYENYNAVPPPYIGNFMPSTPDLSFTGEHDLSNKTMKKIDGGYVAFGRESQKDGKITKKDNFSRFTWVFFLATKDETSGILKSFINGIENLVDHKVKVIRTLIEATKTMLADSKLITTFWAEAVNTAYYVQNRVLVVKPHNKTPYELFHGRTPTLSFMRPFGCPVTILNTIDHLGKFDGKADEGFFVGYSLNSKAFRVFNSRTRIVEENLHIRFSENTPNVVGSGPDWLFDIDALTRTMNYEPIVAGTQSNGFAGTKASDNAGQARKETEPVKDYILLPLWTADPPFSQDPKSSHDDGSKPSSDDGKKVDEDPRKDSECKDQEKEDNVNSTNNVNTAGNVNTVSSTVNAAGTNEVNAVGGKTSIKLPFDPNMPALEDDSIFDFSRDDEDDGAVADMNNLDTTIQVSPNPTTRIHKDHPLDQVIGDLQSATQTRKMSKNLEEHGFVSTIQQRTNHKDLQNCLFAYFLSQEEPKKVIYALKDPSWIEAMQEELLQFKLQEVWTLVDLPNGKRAIGSKWILLVQVYVDDIIFGSIKKELCNAFAKLMHEKIQMSFFLGLQVQQKKDGIFISQDKYVDEILKKFGFTEVKTASTPMETQKPLLKDKNGEKVDVHMYRSMIGSLMYLTSSKPNIMFAVCAYARYQVNPKVSHLYAVKRIFRYLKGQPKLGLWYLKYSSFDLVAYTDSDYAGASLDRYALTVNPTIYMSCIEQFWATVKVKIVNGEAQLHALVDGKKIIINESTVRRDLQLKNAEGIDCLPNSTIFEELTRMSAKTTAWNEFSSTMASAIICLATNQKFNFSKYSFESMVKNLDNVSGKFLMYPRFVQVFVNQQLDGLSSHKRIYDAPSHTKKIFRNMKRVGKGFSGRVTPLFPTMVVQNQSELGEDEAVHKELGDSLVRAATTAFSLEAEQDSGNISKTRSKATPNESSFLGTTLGGGPRRQETMRDTIAQTRFENVSKLSNDPLLARGNKLRSGKDSLKLTELMELCTNLQTRVLDLEKIKTTQANEIDSLKRKEGRRINAIDEDEYITLVNVQDDAEMFDVNTLTGDEVFAEQEVAAKDVNLTVDEVTLAQALAALKSVKPKVKGVVIQEPSTTTTTISSQQPSQDKGKGIMVEEPVKPTKKKVQIMLDEEIALKLQAEIDEEERIARAEEEKIDEANIAWDDIQAKVDADYQLAERLQAEEQEQFTIEQKATLFKELLEQRRKHFAAKRAEEKRNKPPTKTQQKKTMITYLKNMEGWKHKDLKSKDFDSIKELFDKAFKRVNMFVDFRTELVEGSSKRAGTELEQEVTKKQKVDDVQETAKVDNDQEAAKIKELIEIVPNEEEVAIDAIPLAVKEELNQKTSKVYMRSH</sequence>
<dbReference type="Pfam" id="PF07727">
    <property type="entry name" value="RVT_2"/>
    <property type="match status" value="1"/>
</dbReference>
<feature type="region of interest" description="Disordered" evidence="3">
    <location>
        <begin position="1135"/>
        <end position="1191"/>
    </location>
</feature>
<feature type="compositionally biased region" description="Basic and acidic residues" evidence="3">
    <location>
        <begin position="691"/>
        <end position="705"/>
    </location>
</feature>
<dbReference type="SMART" id="SM00343">
    <property type="entry name" value="ZnF_C2HC"/>
    <property type="match status" value="1"/>
</dbReference>
<dbReference type="PROSITE" id="PS50158">
    <property type="entry name" value="ZF_CCHC"/>
    <property type="match status" value="1"/>
</dbReference>
<name>A0ABQ4Z599_9ASTR</name>
<keyword evidence="1" id="KW-0862">Zinc</keyword>
<dbReference type="Gene3D" id="4.10.60.10">
    <property type="entry name" value="Zinc finger, CCHC-type"/>
    <property type="match status" value="1"/>
</dbReference>
<dbReference type="InterPro" id="IPR013103">
    <property type="entry name" value="RVT_2"/>
</dbReference>
<dbReference type="InterPro" id="IPR057670">
    <property type="entry name" value="SH3_retrovirus"/>
</dbReference>
<dbReference type="Proteomes" id="UP001151760">
    <property type="component" value="Unassembled WGS sequence"/>
</dbReference>
<dbReference type="Pfam" id="PF25597">
    <property type="entry name" value="SH3_retrovirus"/>
    <property type="match status" value="1"/>
</dbReference>
<comment type="caution">
    <text evidence="5">The sequence shown here is derived from an EMBL/GenBank/DDBJ whole genome shotgun (WGS) entry which is preliminary data.</text>
</comment>
<dbReference type="PANTHER" id="PTHR11439">
    <property type="entry name" value="GAG-POL-RELATED RETROTRANSPOSON"/>
    <property type="match status" value="1"/>
</dbReference>
<feature type="compositionally biased region" description="Low complexity" evidence="3">
    <location>
        <begin position="565"/>
        <end position="575"/>
    </location>
</feature>
<gene>
    <name evidence="5" type="ORF">Tco_0750664</name>
</gene>
<feature type="domain" description="CCHC-type" evidence="4">
    <location>
        <begin position="677"/>
        <end position="691"/>
    </location>
</feature>
<feature type="compositionally biased region" description="Polar residues" evidence="3">
    <location>
        <begin position="1758"/>
        <end position="1778"/>
    </location>
</feature>
<accession>A0ABQ4Z599</accession>
<feature type="compositionally biased region" description="Basic and acidic residues" evidence="3">
    <location>
        <begin position="1143"/>
        <end position="1178"/>
    </location>
</feature>
<feature type="region of interest" description="Disordered" evidence="3">
    <location>
        <begin position="1098"/>
        <end position="1120"/>
    </location>
</feature>
<evidence type="ECO:0000313" key="5">
    <source>
        <dbReference type="EMBL" id="GJS84123.1"/>
    </source>
</evidence>
<feature type="region of interest" description="Disordered" evidence="3">
    <location>
        <begin position="1755"/>
        <end position="1788"/>
    </location>
</feature>
<dbReference type="PANTHER" id="PTHR11439:SF495">
    <property type="entry name" value="REVERSE TRANSCRIPTASE, RNA-DEPENDENT DNA POLYMERASE-RELATED"/>
    <property type="match status" value="1"/>
</dbReference>
<evidence type="ECO:0000256" key="2">
    <source>
        <dbReference type="SAM" id="Coils"/>
    </source>
</evidence>